<evidence type="ECO:0000313" key="8">
    <source>
        <dbReference type="Proteomes" id="UP001162780"/>
    </source>
</evidence>
<dbReference type="Proteomes" id="UP001162780">
    <property type="component" value="Chromosome"/>
</dbReference>
<evidence type="ECO:0000256" key="6">
    <source>
        <dbReference type="RuleBase" id="RU363076"/>
    </source>
</evidence>
<evidence type="ECO:0000256" key="1">
    <source>
        <dbReference type="ARBA" id="ARBA00004370"/>
    </source>
</evidence>
<dbReference type="PANTHER" id="PTHR23427:SF2">
    <property type="entry name" value="SURFEIT LOCUS PROTEIN 1"/>
    <property type="match status" value="1"/>
</dbReference>
<dbReference type="RefSeq" id="WP_255187054.1">
    <property type="nucleotide sequence ID" value="NZ_CP113517.1"/>
</dbReference>
<comment type="caution">
    <text evidence="6">Lacks conserved residue(s) required for the propagation of feature annotation.</text>
</comment>
<dbReference type="InterPro" id="IPR045214">
    <property type="entry name" value="Surf1/Surf4"/>
</dbReference>
<keyword evidence="5 6" id="KW-0472">Membrane</keyword>
<sequence length="231" mass="25821">MIYTVLMTLLCGLGFWQLARSEQKRLLLAQQQAALDAGSIDLNQQQIIDVDAVRYRKARLKGRYDNAHQFLLDNQIVDGKNGYYVLTPFVPEGQGTAVLVNRGWVALGKDRNVLPDVSFAAVTRQVSGRINQFPSVGIKLKGAEIPSDSWPSVVQLVDSTVLSEKLGYPLAGYQFELEPAAEEGYKRDWKINVPIPPEKHVAYAVQWFALALTLTALFIWISTRNRSEQSA</sequence>
<evidence type="ECO:0000256" key="3">
    <source>
        <dbReference type="ARBA" id="ARBA00022692"/>
    </source>
</evidence>
<evidence type="ECO:0000256" key="4">
    <source>
        <dbReference type="ARBA" id="ARBA00022989"/>
    </source>
</evidence>
<dbReference type="CDD" id="cd06662">
    <property type="entry name" value="SURF1"/>
    <property type="match status" value="1"/>
</dbReference>
<dbReference type="InterPro" id="IPR002994">
    <property type="entry name" value="Surf1/Shy1"/>
</dbReference>
<proteinExistence type="inferred from homology"/>
<gene>
    <name evidence="7" type="ORF">NM686_006430</name>
</gene>
<comment type="similarity">
    <text evidence="2 6">Belongs to the SURF1 family.</text>
</comment>
<keyword evidence="4 6" id="KW-1133">Transmembrane helix</keyword>
<organism evidence="7 8">
    <name type="scientific">Methylomonas rapida</name>
    <dbReference type="NCBI Taxonomy" id="2963939"/>
    <lineage>
        <taxon>Bacteria</taxon>
        <taxon>Pseudomonadati</taxon>
        <taxon>Pseudomonadota</taxon>
        <taxon>Gammaproteobacteria</taxon>
        <taxon>Methylococcales</taxon>
        <taxon>Methylococcaceae</taxon>
        <taxon>Methylomonas</taxon>
    </lineage>
</organism>
<dbReference type="EMBL" id="CP113517">
    <property type="protein sequence ID" value="WAR46149.1"/>
    <property type="molecule type" value="Genomic_DNA"/>
</dbReference>
<dbReference type="PANTHER" id="PTHR23427">
    <property type="entry name" value="SURFEIT LOCUS PROTEIN"/>
    <property type="match status" value="1"/>
</dbReference>
<dbReference type="Pfam" id="PF02104">
    <property type="entry name" value="SURF1"/>
    <property type="match status" value="1"/>
</dbReference>
<comment type="subcellular location">
    <subcellularLocation>
        <location evidence="6">Cell membrane</location>
        <topology evidence="6">Multi-pass membrane protein</topology>
    </subcellularLocation>
    <subcellularLocation>
        <location evidence="1">Membrane</location>
    </subcellularLocation>
</comment>
<keyword evidence="3 6" id="KW-0812">Transmembrane</keyword>
<accession>A0ABY7GNR5</accession>
<dbReference type="PROSITE" id="PS50895">
    <property type="entry name" value="SURF1"/>
    <property type="match status" value="1"/>
</dbReference>
<evidence type="ECO:0000313" key="7">
    <source>
        <dbReference type="EMBL" id="WAR46149.1"/>
    </source>
</evidence>
<feature type="transmembrane region" description="Helical" evidence="6">
    <location>
        <begin position="201"/>
        <end position="221"/>
    </location>
</feature>
<keyword evidence="8" id="KW-1185">Reference proteome</keyword>
<protein>
    <recommendedName>
        <fullName evidence="6">SURF1-like protein</fullName>
    </recommendedName>
</protein>
<name>A0ABY7GNR5_9GAMM</name>
<evidence type="ECO:0000256" key="2">
    <source>
        <dbReference type="ARBA" id="ARBA00007165"/>
    </source>
</evidence>
<keyword evidence="6" id="KW-1003">Cell membrane</keyword>
<evidence type="ECO:0000256" key="5">
    <source>
        <dbReference type="ARBA" id="ARBA00023136"/>
    </source>
</evidence>
<reference evidence="7" key="1">
    <citation type="submission" date="2022-11" db="EMBL/GenBank/DDBJ databases">
        <title>Methylomonas rapida sp. nov., Carotenoid-Producing Obligate Methanotrophs with High Growth Characteristics and Biotechnological Potential.</title>
        <authorList>
            <person name="Tikhonova E.N."/>
            <person name="Suleimanov R.Z."/>
            <person name="Miroshnikov K."/>
            <person name="Oshkin I.Y."/>
            <person name="Belova S.E."/>
            <person name="Danilova O.V."/>
            <person name="Ashikhmin A."/>
            <person name="Konopkin A."/>
            <person name="But S.Y."/>
            <person name="Khmelenina V.N."/>
            <person name="Kuznetsov N."/>
            <person name="Pimenov N.V."/>
            <person name="Dedysh S.N."/>
        </authorList>
    </citation>
    <scope>NUCLEOTIDE SEQUENCE</scope>
    <source>
        <strain evidence="7">MP1</strain>
    </source>
</reference>